<dbReference type="RefSeq" id="WP_210221742.1">
    <property type="nucleotide sequence ID" value="NZ_CP072801.1"/>
</dbReference>
<name>A0ABX7WP85_9GAMM</name>
<evidence type="ECO:0000313" key="6">
    <source>
        <dbReference type="Proteomes" id="UP000672039"/>
    </source>
</evidence>
<sequence length="370" mass="40660">MKDAIIVGGGILGMLTARSLHEAGLKVMIIDQGELGKESTWAGGGILSPLYPWRYPDAISRLVQYGQQHYPALCNTLQGETGIDPQWLPSGLVFTDDNEYASAQAWASTWGHELQHLTSAATLHACEPQLAEHFQQGMFMPGMAQIRNPRIADSLRTSLRLLPIEIAEHYPVTGLETADGRVTGVRLGEEVFHANKVILTTGAWTSLFPEMQALNVNIRPVLGQMILFRGAKGLLNRIVLHDGTYLIPRKDGRILCGSTLEMNGFDKRTTEAAKAALQETAYHMMPALRDLPINNHWAGLRPGSPNGVPYIGEHPEIARLYVNAGHYRYGVTMALASVDMLTDTMLGKTPRIDPTPYRLDAVRTPTAEFG</sequence>
<gene>
    <name evidence="5" type="primary">thiO</name>
    <name evidence="5" type="ORF">J9253_15110</name>
</gene>
<reference evidence="5 6" key="1">
    <citation type="submission" date="2021-04" db="EMBL/GenBank/DDBJ databases">
        <title>Genomics, taxonomy and metabolism of representatives of sulfur bacteria of the genus Thiothrix: Thiothrix fructosivorans QT, Thiothrix unzii A1T and three new species, Thiothrix subterranea sp. nov., Thiothrix litoralis sp. nov. and 'Candidatus Thiothrix anitrata' sp. nov.</title>
        <authorList>
            <person name="Ravin N.V."/>
            <person name="Smolyakov D."/>
            <person name="Rudenko T.S."/>
            <person name="Mardanov A.V."/>
            <person name="Beletsky A.V."/>
            <person name="Markov N.D."/>
            <person name="Fomenkov A.I."/>
            <person name="Roberts R.J."/>
            <person name="Karnachuk O.V."/>
            <person name="Novikov A."/>
            <person name="Grabovich M.Y."/>
        </authorList>
    </citation>
    <scope>NUCLEOTIDE SEQUENCE [LARGE SCALE GENOMIC DNA]</scope>
    <source>
        <strain evidence="5 6">AS</strain>
    </source>
</reference>
<evidence type="ECO:0000256" key="1">
    <source>
        <dbReference type="ARBA" id="ARBA00004948"/>
    </source>
</evidence>
<evidence type="ECO:0000256" key="2">
    <source>
        <dbReference type="ARBA" id="ARBA00022977"/>
    </source>
</evidence>
<dbReference type="NCBIfam" id="TIGR02352">
    <property type="entry name" value="thiamin_ThiO"/>
    <property type="match status" value="1"/>
</dbReference>
<dbReference type="Pfam" id="PF01266">
    <property type="entry name" value="DAO"/>
    <property type="match status" value="1"/>
</dbReference>
<dbReference type="Gene3D" id="3.50.50.60">
    <property type="entry name" value="FAD/NAD(P)-binding domain"/>
    <property type="match status" value="1"/>
</dbReference>
<dbReference type="InterPro" id="IPR036188">
    <property type="entry name" value="FAD/NAD-bd_sf"/>
</dbReference>
<dbReference type="SUPFAM" id="SSF54373">
    <property type="entry name" value="FAD-linked reductases, C-terminal domain"/>
    <property type="match status" value="1"/>
</dbReference>
<dbReference type="Gene3D" id="3.30.9.10">
    <property type="entry name" value="D-Amino Acid Oxidase, subunit A, domain 2"/>
    <property type="match status" value="1"/>
</dbReference>
<accession>A0ABX7WP85</accession>
<dbReference type="Proteomes" id="UP000672039">
    <property type="component" value="Chromosome"/>
</dbReference>
<evidence type="ECO:0000259" key="4">
    <source>
        <dbReference type="Pfam" id="PF01266"/>
    </source>
</evidence>
<dbReference type="GO" id="GO:0043799">
    <property type="term" value="F:glycine oxidase activity"/>
    <property type="evidence" value="ECO:0007669"/>
    <property type="project" value="UniProtKB-EC"/>
</dbReference>
<evidence type="ECO:0000313" key="5">
    <source>
        <dbReference type="EMBL" id="QTR45325.1"/>
    </source>
</evidence>
<feature type="domain" description="FAD dependent oxidoreductase" evidence="4">
    <location>
        <begin position="3"/>
        <end position="343"/>
    </location>
</feature>
<proteinExistence type="predicted"/>
<dbReference type="PANTHER" id="PTHR13847:SF289">
    <property type="entry name" value="GLYCINE OXIDASE"/>
    <property type="match status" value="1"/>
</dbReference>
<dbReference type="SUPFAM" id="SSF51905">
    <property type="entry name" value="FAD/NAD(P)-binding domain"/>
    <property type="match status" value="1"/>
</dbReference>
<protein>
    <submittedName>
        <fullName evidence="5">Glycine oxidase ThiO</fullName>
        <ecNumber evidence="5">1.4.3.19</ecNumber>
    </submittedName>
</protein>
<organism evidence="5 6">
    <name type="scientific">Thiothrix litoralis</name>
    <dbReference type="NCBI Taxonomy" id="2891210"/>
    <lineage>
        <taxon>Bacteria</taxon>
        <taxon>Pseudomonadati</taxon>
        <taxon>Pseudomonadota</taxon>
        <taxon>Gammaproteobacteria</taxon>
        <taxon>Thiotrichales</taxon>
        <taxon>Thiotrichaceae</taxon>
        <taxon>Thiothrix</taxon>
    </lineage>
</organism>
<keyword evidence="6" id="KW-1185">Reference proteome</keyword>
<dbReference type="InterPro" id="IPR006076">
    <property type="entry name" value="FAD-dep_OxRdtase"/>
</dbReference>
<dbReference type="EC" id="1.4.3.19" evidence="5"/>
<evidence type="ECO:0000256" key="3">
    <source>
        <dbReference type="ARBA" id="ARBA00023002"/>
    </source>
</evidence>
<keyword evidence="3 5" id="KW-0560">Oxidoreductase</keyword>
<comment type="pathway">
    <text evidence="1">Cofactor biosynthesis; thiamine diphosphate biosynthesis.</text>
</comment>
<dbReference type="InterPro" id="IPR012727">
    <property type="entry name" value="Gly_oxidase_ThiO"/>
</dbReference>
<dbReference type="EMBL" id="CP072801">
    <property type="protein sequence ID" value="QTR45325.1"/>
    <property type="molecule type" value="Genomic_DNA"/>
</dbReference>
<keyword evidence="2" id="KW-0784">Thiamine biosynthesis</keyword>
<dbReference type="PANTHER" id="PTHR13847">
    <property type="entry name" value="SARCOSINE DEHYDROGENASE-RELATED"/>
    <property type="match status" value="1"/>
</dbReference>